<evidence type="ECO:0000313" key="2">
    <source>
        <dbReference type="EMBL" id="MBC8562214.1"/>
    </source>
</evidence>
<dbReference type="Proteomes" id="UP000606193">
    <property type="component" value="Unassembled WGS sequence"/>
</dbReference>
<evidence type="ECO:0000313" key="3">
    <source>
        <dbReference type="Proteomes" id="UP000606193"/>
    </source>
</evidence>
<dbReference type="EMBL" id="JACRSX010000005">
    <property type="protein sequence ID" value="MBC8562214.1"/>
    <property type="molecule type" value="Genomic_DNA"/>
</dbReference>
<keyword evidence="3" id="KW-1185">Reference proteome</keyword>
<dbReference type="PANTHER" id="PTHR37938:SF1">
    <property type="entry name" value="BLL0215 PROTEIN"/>
    <property type="match status" value="1"/>
</dbReference>
<sequence>METNFIWKERKRNALGLPWTFTKYALTDDRLFITSGLLKTVEDEVRLYRIMDLSLSQTLSQKIFGIGTIQVSSADKSMRDFEIKNIKKPRDVKEQLSKLVEENRDKKRVTNREFMGEDADFDDDDDR</sequence>
<evidence type="ECO:0000259" key="1">
    <source>
        <dbReference type="Pfam" id="PF03703"/>
    </source>
</evidence>
<name>A0ABR7N0R1_9FIRM</name>
<dbReference type="PANTHER" id="PTHR37938">
    <property type="entry name" value="BLL0215 PROTEIN"/>
    <property type="match status" value="1"/>
</dbReference>
<reference evidence="2 3" key="1">
    <citation type="submission" date="2020-08" db="EMBL/GenBank/DDBJ databases">
        <title>Genome public.</title>
        <authorList>
            <person name="Liu C."/>
            <person name="Sun Q."/>
        </authorList>
    </citation>
    <scope>NUCLEOTIDE SEQUENCE [LARGE SCALE GENOMIC DNA]</scope>
    <source>
        <strain evidence="2 3">NSJ-37</strain>
    </source>
</reference>
<proteinExistence type="predicted"/>
<dbReference type="Pfam" id="PF03703">
    <property type="entry name" value="bPH_2"/>
    <property type="match status" value="1"/>
</dbReference>
<gene>
    <name evidence="2" type="ORF">H8704_06155</name>
</gene>
<comment type="caution">
    <text evidence="2">The sequence shown here is derived from an EMBL/GenBank/DDBJ whole genome shotgun (WGS) entry which is preliminary data.</text>
</comment>
<accession>A0ABR7N0R1</accession>
<organism evidence="2 3">
    <name type="scientific">Jutongia huaianensis</name>
    <dbReference type="NCBI Taxonomy" id="2763668"/>
    <lineage>
        <taxon>Bacteria</taxon>
        <taxon>Bacillati</taxon>
        <taxon>Bacillota</taxon>
        <taxon>Clostridia</taxon>
        <taxon>Lachnospirales</taxon>
        <taxon>Lachnospiraceae</taxon>
        <taxon>Jutongia</taxon>
    </lineage>
</organism>
<dbReference type="InterPro" id="IPR005182">
    <property type="entry name" value="YdbS-like_PH"/>
</dbReference>
<dbReference type="RefSeq" id="WP_249297705.1">
    <property type="nucleotide sequence ID" value="NZ_JACRSX010000005.1"/>
</dbReference>
<protein>
    <submittedName>
        <fullName evidence="2">PH domain-containing protein</fullName>
    </submittedName>
</protein>
<feature type="domain" description="YdbS-like PH" evidence="1">
    <location>
        <begin position="19"/>
        <end position="96"/>
    </location>
</feature>